<evidence type="ECO:0000256" key="1">
    <source>
        <dbReference type="ARBA" id="ARBA00004141"/>
    </source>
</evidence>
<organism evidence="14 15">
    <name type="scientific">Ceratodon purpureus</name>
    <name type="common">Fire moss</name>
    <name type="synonym">Dicranum purpureum</name>
    <dbReference type="NCBI Taxonomy" id="3225"/>
    <lineage>
        <taxon>Eukaryota</taxon>
        <taxon>Viridiplantae</taxon>
        <taxon>Streptophyta</taxon>
        <taxon>Embryophyta</taxon>
        <taxon>Bryophyta</taxon>
        <taxon>Bryophytina</taxon>
        <taxon>Bryopsida</taxon>
        <taxon>Dicranidae</taxon>
        <taxon>Pseudoditrichales</taxon>
        <taxon>Ditrichaceae</taxon>
        <taxon>Ceratodon</taxon>
    </lineage>
</organism>
<evidence type="ECO:0000313" key="15">
    <source>
        <dbReference type="Proteomes" id="UP000822688"/>
    </source>
</evidence>
<comment type="caution">
    <text evidence="10">Lacks conserved residue(s) required for the propagation of feature annotation.</text>
</comment>
<feature type="transmembrane region" description="Helical" evidence="10">
    <location>
        <begin position="311"/>
        <end position="331"/>
    </location>
</feature>
<evidence type="ECO:0000256" key="2">
    <source>
        <dbReference type="ARBA" id="ARBA00008440"/>
    </source>
</evidence>
<feature type="transmembrane region" description="Helical" evidence="10">
    <location>
        <begin position="231"/>
        <end position="253"/>
    </location>
</feature>
<evidence type="ECO:0000313" key="14">
    <source>
        <dbReference type="EMBL" id="KAG0589714.1"/>
    </source>
</evidence>
<feature type="domain" description="K+ potassium transporter C-terminal" evidence="13">
    <location>
        <begin position="540"/>
        <end position="791"/>
    </location>
</feature>
<evidence type="ECO:0000256" key="4">
    <source>
        <dbReference type="ARBA" id="ARBA00022538"/>
    </source>
</evidence>
<dbReference type="InterPro" id="IPR003855">
    <property type="entry name" value="K+_transporter"/>
</dbReference>
<evidence type="ECO:0000259" key="13">
    <source>
        <dbReference type="Pfam" id="PF22776"/>
    </source>
</evidence>
<comment type="subcellular location">
    <subcellularLocation>
        <location evidence="1 10">Membrane</location>
        <topology evidence="1 10">Multi-pass membrane protein</topology>
    </subcellularLocation>
</comment>
<dbReference type="NCBIfam" id="TIGR00794">
    <property type="entry name" value="kup"/>
    <property type="match status" value="1"/>
</dbReference>
<evidence type="ECO:0000256" key="11">
    <source>
        <dbReference type="SAM" id="MobiDB-lite"/>
    </source>
</evidence>
<keyword evidence="3" id="KW-0813">Transport</keyword>
<comment type="similarity">
    <text evidence="2 10">Belongs to the HAK/KUP transporter (TC 2.A.72.3) family.</text>
</comment>
<feature type="transmembrane region" description="Helical" evidence="10">
    <location>
        <begin position="351"/>
        <end position="371"/>
    </location>
</feature>
<evidence type="ECO:0000256" key="5">
    <source>
        <dbReference type="ARBA" id="ARBA00022692"/>
    </source>
</evidence>
<feature type="transmembrane region" description="Helical" evidence="10">
    <location>
        <begin position="489"/>
        <end position="506"/>
    </location>
</feature>
<evidence type="ECO:0000256" key="7">
    <source>
        <dbReference type="ARBA" id="ARBA00022989"/>
    </source>
</evidence>
<feature type="transmembrane region" description="Helical" evidence="10">
    <location>
        <begin position="403"/>
        <end position="423"/>
    </location>
</feature>
<dbReference type="AlphaFoldDB" id="A0A8T0J185"/>
<feature type="transmembrane region" description="Helical" evidence="10">
    <location>
        <begin position="206"/>
        <end position="224"/>
    </location>
</feature>
<feature type="transmembrane region" description="Helical" evidence="10">
    <location>
        <begin position="165"/>
        <end position="186"/>
    </location>
</feature>
<comment type="function">
    <text evidence="10">Potassium transporter.</text>
</comment>
<keyword evidence="5 10" id="KW-0812">Transmembrane</keyword>
<name>A0A8T0J185_CERPU</name>
<keyword evidence="9 10" id="KW-0472">Membrane</keyword>
<dbReference type="InterPro" id="IPR053952">
    <property type="entry name" value="K_trans_C"/>
</dbReference>
<feature type="transmembrane region" description="Helical" evidence="10">
    <location>
        <begin position="280"/>
        <end position="299"/>
    </location>
</feature>
<dbReference type="Pfam" id="PF02705">
    <property type="entry name" value="K_trans"/>
    <property type="match status" value="1"/>
</dbReference>
<dbReference type="InterPro" id="IPR053951">
    <property type="entry name" value="K_trans_N"/>
</dbReference>
<dbReference type="GO" id="GO:0016020">
    <property type="term" value="C:membrane"/>
    <property type="evidence" value="ECO:0007669"/>
    <property type="project" value="UniProtKB-SubCell"/>
</dbReference>
<gene>
    <name evidence="14" type="ORF">KC19_1G041800</name>
</gene>
<dbReference type="PANTHER" id="PTHR30540:SF83">
    <property type="entry name" value="K+ POTASSIUM TRANSPORTER"/>
    <property type="match status" value="1"/>
</dbReference>
<evidence type="ECO:0000256" key="9">
    <source>
        <dbReference type="ARBA" id="ARBA00023136"/>
    </source>
</evidence>
<evidence type="ECO:0000256" key="10">
    <source>
        <dbReference type="RuleBase" id="RU321113"/>
    </source>
</evidence>
<evidence type="ECO:0000259" key="12">
    <source>
        <dbReference type="Pfam" id="PF02705"/>
    </source>
</evidence>
<evidence type="ECO:0000256" key="8">
    <source>
        <dbReference type="ARBA" id="ARBA00023065"/>
    </source>
</evidence>
<comment type="caution">
    <text evidence="14">The sequence shown here is derived from an EMBL/GenBank/DDBJ whole genome shotgun (WGS) entry which is preliminary data.</text>
</comment>
<keyword evidence="4 10" id="KW-0633">Potassium transport</keyword>
<keyword evidence="8 10" id="KW-0406">Ion transport</keyword>
<dbReference type="PANTHER" id="PTHR30540">
    <property type="entry name" value="OSMOTIC STRESS POTASSIUM TRANSPORTER"/>
    <property type="match status" value="1"/>
</dbReference>
<feature type="transmembrane region" description="Helical" evidence="10">
    <location>
        <begin position="463"/>
        <end position="483"/>
    </location>
</feature>
<feature type="transmembrane region" description="Helical" evidence="10">
    <location>
        <begin position="435"/>
        <end position="456"/>
    </location>
</feature>
<dbReference type="Proteomes" id="UP000822688">
    <property type="component" value="Chromosome 1"/>
</dbReference>
<evidence type="ECO:0000256" key="6">
    <source>
        <dbReference type="ARBA" id="ARBA00022958"/>
    </source>
</evidence>
<keyword evidence="15" id="KW-1185">Reference proteome</keyword>
<proteinExistence type="inferred from homology"/>
<feature type="region of interest" description="Disordered" evidence="11">
    <location>
        <begin position="690"/>
        <end position="715"/>
    </location>
</feature>
<feature type="domain" description="K+ potassium transporter integral membrane" evidence="12">
    <location>
        <begin position="37"/>
        <end position="528"/>
    </location>
</feature>
<dbReference type="Pfam" id="PF22776">
    <property type="entry name" value="K_trans_C"/>
    <property type="match status" value="1"/>
</dbReference>
<dbReference type="GO" id="GO:0015079">
    <property type="term" value="F:potassium ion transmembrane transporter activity"/>
    <property type="evidence" value="ECO:0007669"/>
    <property type="project" value="UniProtKB-UniRule"/>
</dbReference>
<evidence type="ECO:0000256" key="3">
    <source>
        <dbReference type="ARBA" id="ARBA00022448"/>
    </source>
</evidence>
<reference evidence="14" key="1">
    <citation type="submission" date="2020-06" db="EMBL/GenBank/DDBJ databases">
        <title>WGS assembly of Ceratodon purpureus strain R40.</title>
        <authorList>
            <person name="Carey S.B."/>
            <person name="Jenkins J."/>
            <person name="Shu S."/>
            <person name="Lovell J.T."/>
            <person name="Sreedasyam A."/>
            <person name="Maumus F."/>
            <person name="Tiley G.P."/>
            <person name="Fernandez-Pozo N."/>
            <person name="Barry K."/>
            <person name="Chen C."/>
            <person name="Wang M."/>
            <person name="Lipzen A."/>
            <person name="Daum C."/>
            <person name="Saski C.A."/>
            <person name="Payton A.C."/>
            <person name="Mcbreen J.C."/>
            <person name="Conrad R.E."/>
            <person name="Kollar L.M."/>
            <person name="Olsson S."/>
            <person name="Huttunen S."/>
            <person name="Landis J.B."/>
            <person name="Wickett N.J."/>
            <person name="Johnson M.G."/>
            <person name="Rensing S.A."/>
            <person name="Grimwood J."/>
            <person name="Schmutz J."/>
            <person name="Mcdaniel S.F."/>
        </authorList>
    </citation>
    <scope>NUCLEOTIDE SEQUENCE</scope>
    <source>
        <strain evidence="14">R40</strain>
    </source>
</reference>
<sequence length="792" mass="88109">MPLGSGLPQIGPWYRWLKVCGIVLLQEKIPMKTILILAYQSFGVVYGDLSTSPLYVYRSTFSGRLRMHESDEEILGVLSFIFWTLTIIPVIKYVIIVLSASDNGEGGTFALYSLLCRHAKFSLLPNQQDADEQLSTYRVETPRQTKQGLRVKNFLEKHPYCRTGLLIIVLLGTCMVIADGVFTPAISVLSAVTGIQVAVPSLHDDIVTAVSCIILAGLFALQHVGTRRVAFLFAPIVIAWLFCISSIGIYNIVSYNPRGIWSALSPVYMYKFLKIAGKDGWISLGGIVLCVTGTEAMFADLGHFNQQSIKLAFTIVVYPCLILGYFGQAAYLSKHRDDVAESFYKSIPKPVFWPVFVVATLAAIVGSQAVISATFSIIKQCVSLCCFPRVKVIHTSKSIHGQIYIPEINWILFLLCLAVTIGFRDTITIGNAYGLAFISVMLVTTCLMALVILIVWGRNIFWALGFLLVFGSIELMYISASLMKVPQGGWVPLVLTFVFMSIMYIWNYGTVKKYEYDLQNKVTMQTLLSIGQNLGLVRVPGIGFVYTELVSAVPPIFAHFFTNLPALHDFLVLVSVKSVPVPYIPSDERYLIGRIGPKRLRMYRCVVRYGYKDIHKDDHKFEDRLVARLGDFILTGEDVEDESFSCDDGSDGNMQLSGIRSSSLVHAINSDGASREISSKGKELLGISQVEHPSRPNGNGNGKKRVRFETPKRKEPDPAVIQEYEKLKEAKEKGVVYILGHSYVEASNASSLIKKLAINVVYTFLRRICRGPSVVLHIPQENSIEIGVVYRV</sequence>
<accession>A0A8T0J185</accession>
<dbReference type="EMBL" id="CM026421">
    <property type="protein sequence ID" value="KAG0589714.1"/>
    <property type="molecule type" value="Genomic_DNA"/>
</dbReference>
<keyword evidence="6 10" id="KW-0630">Potassium</keyword>
<keyword evidence="7 10" id="KW-1133">Transmembrane helix</keyword>
<protein>
    <recommendedName>
        <fullName evidence="10">Potassium transporter</fullName>
    </recommendedName>
</protein>
<feature type="transmembrane region" description="Helical" evidence="10">
    <location>
        <begin position="74"/>
        <end position="95"/>
    </location>
</feature>